<dbReference type="AlphaFoldDB" id="A0A5B0NU72"/>
<keyword evidence="2" id="KW-1185">Reference proteome</keyword>
<organism evidence="1 2">
    <name type="scientific">Puccinia graminis f. sp. tritici</name>
    <dbReference type="NCBI Taxonomy" id="56615"/>
    <lineage>
        <taxon>Eukaryota</taxon>
        <taxon>Fungi</taxon>
        <taxon>Dikarya</taxon>
        <taxon>Basidiomycota</taxon>
        <taxon>Pucciniomycotina</taxon>
        <taxon>Pucciniomycetes</taxon>
        <taxon>Pucciniales</taxon>
        <taxon>Pucciniaceae</taxon>
        <taxon>Puccinia</taxon>
    </lineage>
</organism>
<proteinExistence type="predicted"/>
<evidence type="ECO:0000313" key="2">
    <source>
        <dbReference type="Proteomes" id="UP000324748"/>
    </source>
</evidence>
<evidence type="ECO:0000313" key="1">
    <source>
        <dbReference type="EMBL" id="KAA1091368.1"/>
    </source>
</evidence>
<gene>
    <name evidence="1" type="ORF">PGT21_032221</name>
</gene>
<dbReference type="EMBL" id="VSWC01000092">
    <property type="protein sequence ID" value="KAA1091368.1"/>
    <property type="molecule type" value="Genomic_DNA"/>
</dbReference>
<protein>
    <submittedName>
        <fullName evidence="1">Uncharacterized protein</fullName>
    </submittedName>
</protein>
<sequence length="135" mass="14751">MLYGLPDSNLPQVPSLYLSAAASRGQEAKSCQPVRTRGQVTIPCPAFGAGPRLCAKGWVDLLLVAKISTHTLLHQHINQDGDVMSSSEHAETQRLFFLLISLENRDIVPMGVIGNTMGIRVRESARVINISRTSR</sequence>
<accession>A0A5B0NU72</accession>
<comment type="caution">
    <text evidence="1">The sequence shown here is derived from an EMBL/GenBank/DDBJ whole genome shotgun (WGS) entry which is preliminary data.</text>
</comment>
<name>A0A5B0NU72_PUCGR</name>
<reference evidence="1 2" key="1">
    <citation type="submission" date="2019-05" db="EMBL/GenBank/DDBJ databases">
        <title>Emergence of the Ug99 lineage of the wheat stem rust pathogen through somatic hybridization.</title>
        <authorList>
            <person name="Li F."/>
            <person name="Upadhyaya N.M."/>
            <person name="Sperschneider J."/>
            <person name="Matny O."/>
            <person name="Nguyen-Phuc H."/>
            <person name="Mago R."/>
            <person name="Raley C."/>
            <person name="Miller M.E."/>
            <person name="Silverstein K.A.T."/>
            <person name="Henningsen E."/>
            <person name="Hirsch C.D."/>
            <person name="Visser B."/>
            <person name="Pretorius Z.A."/>
            <person name="Steffenson B.J."/>
            <person name="Schwessinger B."/>
            <person name="Dodds P.N."/>
            <person name="Figueroa M."/>
        </authorList>
    </citation>
    <scope>NUCLEOTIDE SEQUENCE [LARGE SCALE GENOMIC DNA]</scope>
    <source>
        <strain evidence="1">21-0</strain>
    </source>
</reference>
<dbReference type="Proteomes" id="UP000324748">
    <property type="component" value="Unassembled WGS sequence"/>
</dbReference>